<evidence type="ECO:0000313" key="2">
    <source>
        <dbReference type="EMBL" id="KAE9003847.1"/>
    </source>
</evidence>
<evidence type="ECO:0000313" key="7">
    <source>
        <dbReference type="EMBL" id="KAE9308606.1"/>
    </source>
</evidence>
<dbReference type="EMBL" id="QXFW01000750">
    <property type="protein sequence ID" value="KAE9003847.1"/>
    <property type="molecule type" value="Genomic_DNA"/>
</dbReference>
<dbReference type="Proteomes" id="UP000440367">
    <property type="component" value="Unassembled WGS sequence"/>
</dbReference>
<dbReference type="Proteomes" id="UP000460718">
    <property type="component" value="Unassembled WGS sequence"/>
</dbReference>
<accession>A0A6A4DUA0</accession>
<dbReference type="Proteomes" id="UP000440732">
    <property type="component" value="Unassembled WGS sequence"/>
</dbReference>
<evidence type="ECO:0000313" key="1">
    <source>
        <dbReference type="EMBL" id="KAE8935106.1"/>
    </source>
</evidence>
<name>A0A6A4DUA0_9STRA</name>
<dbReference type="Proteomes" id="UP000433483">
    <property type="component" value="Unassembled WGS sequence"/>
</dbReference>
<evidence type="ECO:0000313" key="5">
    <source>
        <dbReference type="EMBL" id="KAE9204612.1"/>
    </source>
</evidence>
<evidence type="ECO:0000313" key="13">
    <source>
        <dbReference type="Proteomes" id="UP000441208"/>
    </source>
</evidence>
<dbReference type="EMBL" id="QXGD01000852">
    <property type="protein sequence ID" value="KAE9222397.1"/>
    <property type="molecule type" value="Genomic_DNA"/>
</dbReference>
<evidence type="ECO:0000313" key="9">
    <source>
        <dbReference type="Proteomes" id="UP000433483"/>
    </source>
</evidence>
<dbReference type="CDD" id="cd09272">
    <property type="entry name" value="RNase_HI_RT_Ty1"/>
    <property type="match status" value="1"/>
</dbReference>
<organism evidence="7 10">
    <name type="scientific">Phytophthora fragariae</name>
    <dbReference type="NCBI Taxonomy" id="53985"/>
    <lineage>
        <taxon>Eukaryota</taxon>
        <taxon>Sar</taxon>
        <taxon>Stramenopiles</taxon>
        <taxon>Oomycota</taxon>
        <taxon>Peronosporomycetes</taxon>
        <taxon>Peronosporales</taxon>
        <taxon>Peronosporaceae</taxon>
        <taxon>Phytophthora</taxon>
    </lineage>
</organism>
<dbReference type="EMBL" id="QXGF01000837">
    <property type="protein sequence ID" value="KAE8935106.1"/>
    <property type="molecule type" value="Genomic_DNA"/>
</dbReference>
<dbReference type="InterPro" id="IPR043502">
    <property type="entry name" value="DNA/RNA_pol_sf"/>
</dbReference>
<comment type="caution">
    <text evidence="7">The sequence shown here is derived from an EMBL/GenBank/DDBJ whole genome shotgun (WGS) entry which is preliminary data.</text>
</comment>
<dbReference type="EMBL" id="QXGE01000575">
    <property type="protein sequence ID" value="KAE9308606.1"/>
    <property type="molecule type" value="Genomic_DNA"/>
</dbReference>
<dbReference type="EMBL" id="QXFZ01000811">
    <property type="protein sequence ID" value="KAE9104085.1"/>
    <property type="molecule type" value="Genomic_DNA"/>
</dbReference>
<dbReference type="PANTHER" id="PTHR11439">
    <property type="entry name" value="GAG-POL-RELATED RETROTRANSPOSON"/>
    <property type="match status" value="1"/>
</dbReference>
<evidence type="ECO:0000313" key="4">
    <source>
        <dbReference type="EMBL" id="KAE9144127.1"/>
    </source>
</evidence>
<proteinExistence type="predicted"/>
<sequence length="314" mass="35287">MIVVAEDGNDSDWAMQQLEARFDIKDMGDAMKVLGICIECTEDGLVLHQRDTIEELLIDMEMATCRSVSTPMESRPLSDDTPMEQTSLMRRAIGSLLWISNCTRPDITAAVNYLARFVARPCEDHWRSMKLILRYLRGTTSLGLLFKRDQGIGCKWHATIFSDADWAGEKSDVKSVSGAVLVLNGMVIAWSSKKQISVALSTMEAEYVAAAMAVKEAAWIKQLLVEIGLWKANVAVSLQVDNQSAIKSMENEMTSARSKHINMPYHYIRDVIARGDVSVSYCPTQQQLADILTRPLQRVVFERLREQLRVVRLA</sequence>
<dbReference type="PANTHER" id="PTHR11439:SF483">
    <property type="entry name" value="PEPTIDE SYNTHASE GLIP-LIKE, PUTATIVE (AFU_ORTHOLOGUE AFUA_3G12920)-RELATED"/>
    <property type="match status" value="1"/>
</dbReference>
<evidence type="ECO:0000313" key="14">
    <source>
        <dbReference type="Proteomes" id="UP000460718"/>
    </source>
</evidence>
<evidence type="ECO:0000313" key="10">
    <source>
        <dbReference type="Proteomes" id="UP000437068"/>
    </source>
</evidence>
<evidence type="ECO:0008006" key="15">
    <source>
        <dbReference type="Google" id="ProtNLM"/>
    </source>
</evidence>
<reference evidence="8 9" key="1">
    <citation type="submission" date="2018-08" db="EMBL/GenBank/DDBJ databases">
        <title>Genomic investigation of the strawberry pathogen Phytophthora fragariae indicates pathogenicity is determined by transcriptional variation in three key races.</title>
        <authorList>
            <person name="Adams T.M."/>
            <person name="Armitage A.D."/>
            <person name="Sobczyk M.K."/>
            <person name="Bates H.J."/>
            <person name="Dunwell J.M."/>
            <person name="Nellist C.F."/>
            <person name="Harrison R.J."/>
        </authorList>
    </citation>
    <scope>NUCLEOTIDE SEQUENCE [LARGE SCALE GENOMIC DNA]</scope>
    <source>
        <strain evidence="7 10">A4</strain>
        <strain evidence="6 11">BC-1</strain>
        <strain evidence="5 9">NOV-27</strain>
        <strain evidence="4 12">NOV-5</strain>
        <strain evidence="3 13">NOV-71</strain>
        <strain evidence="1 8">NOV-9</strain>
        <strain evidence="2 14">SCRP245</strain>
    </source>
</reference>
<dbReference type="OrthoDB" id="128794at2759"/>
<evidence type="ECO:0000313" key="11">
    <source>
        <dbReference type="Proteomes" id="UP000440367"/>
    </source>
</evidence>
<evidence type="ECO:0000313" key="3">
    <source>
        <dbReference type="EMBL" id="KAE9104085.1"/>
    </source>
</evidence>
<dbReference type="Proteomes" id="UP000429523">
    <property type="component" value="Unassembled WGS sequence"/>
</dbReference>
<evidence type="ECO:0000313" key="8">
    <source>
        <dbReference type="Proteomes" id="UP000429523"/>
    </source>
</evidence>
<protein>
    <recommendedName>
        <fullName evidence="15">Reverse transcriptase Ty1/copia-type domain-containing protein</fullName>
    </recommendedName>
</protein>
<keyword evidence="9" id="KW-1185">Reference proteome</keyword>
<dbReference type="EMBL" id="QXGB01000775">
    <property type="protein sequence ID" value="KAE9204612.1"/>
    <property type="molecule type" value="Genomic_DNA"/>
</dbReference>
<dbReference type="Proteomes" id="UP000441208">
    <property type="component" value="Unassembled WGS sequence"/>
</dbReference>
<dbReference type="EMBL" id="QXGA01000563">
    <property type="protein sequence ID" value="KAE9144127.1"/>
    <property type="molecule type" value="Genomic_DNA"/>
</dbReference>
<evidence type="ECO:0000313" key="6">
    <source>
        <dbReference type="EMBL" id="KAE9222397.1"/>
    </source>
</evidence>
<dbReference type="Proteomes" id="UP000437068">
    <property type="component" value="Unassembled WGS sequence"/>
</dbReference>
<gene>
    <name evidence="7" type="ORF">PF001_g11088</name>
    <name evidence="6" type="ORF">PF002_g15284</name>
    <name evidence="5" type="ORF">PF005_g13732</name>
    <name evidence="4" type="ORF">PF006_g10902</name>
    <name evidence="3" type="ORF">PF007_g14177</name>
    <name evidence="1" type="ORF">PF009_g14938</name>
    <name evidence="2" type="ORF">PF011_g12728</name>
</gene>
<dbReference type="SUPFAM" id="SSF56672">
    <property type="entry name" value="DNA/RNA polymerases"/>
    <property type="match status" value="1"/>
</dbReference>
<dbReference type="AlphaFoldDB" id="A0A6A4DUA0"/>
<evidence type="ECO:0000313" key="12">
    <source>
        <dbReference type="Proteomes" id="UP000440732"/>
    </source>
</evidence>